<reference evidence="2" key="1">
    <citation type="submission" date="2017-10" db="EMBL/GenBank/DDBJ databases">
        <title>Rapid genome shrinkage in a self-fertile nematode reveals novel sperm competition proteins.</title>
        <authorList>
            <person name="Yin D."/>
            <person name="Schwarz E.M."/>
            <person name="Thomas C.G."/>
            <person name="Felde R.L."/>
            <person name="Korf I.F."/>
            <person name="Cutter A.D."/>
            <person name="Schartner C.M."/>
            <person name="Ralston E.J."/>
            <person name="Meyer B.J."/>
            <person name="Haag E.S."/>
        </authorList>
    </citation>
    <scope>NUCLEOTIDE SEQUENCE [LARGE SCALE GENOMIC DNA]</scope>
    <source>
        <strain evidence="2">JU1422</strain>
    </source>
</reference>
<keyword evidence="2" id="KW-1185">Reference proteome</keyword>
<protein>
    <submittedName>
        <fullName evidence="1">Uncharacterized protein</fullName>
    </submittedName>
</protein>
<gene>
    <name evidence="1" type="primary">Cnig_chr_X.g25292</name>
    <name evidence="1" type="ORF">B9Z55_025292</name>
</gene>
<evidence type="ECO:0000313" key="1">
    <source>
        <dbReference type="EMBL" id="PIC19929.1"/>
    </source>
</evidence>
<dbReference type="Proteomes" id="UP000230233">
    <property type="component" value="Chromosome X"/>
</dbReference>
<dbReference type="EMBL" id="PDUG01000006">
    <property type="protein sequence ID" value="PIC19929.1"/>
    <property type="molecule type" value="Genomic_DNA"/>
</dbReference>
<evidence type="ECO:0000313" key="2">
    <source>
        <dbReference type="Proteomes" id="UP000230233"/>
    </source>
</evidence>
<dbReference type="AlphaFoldDB" id="A0A2G5SYE0"/>
<sequence>MSCSGYCRARRQKDGRCSLHSVSWPPTVLSSIDFRATDGALCHEGPHGQQYSCYKWCFLPSALWPRKQSLPMVYLLRTVLSANDFLATNGPLAE</sequence>
<comment type="caution">
    <text evidence="1">The sequence shown here is derived from an EMBL/GenBank/DDBJ whole genome shotgun (WGS) entry which is preliminary data.</text>
</comment>
<proteinExistence type="predicted"/>
<name>A0A2G5SYE0_9PELO</name>
<accession>A0A2G5SYE0</accession>
<organism evidence="1 2">
    <name type="scientific">Caenorhabditis nigoni</name>
    <dbReference type="NCBI Taxonomy" id="1611254"/>
    <lineage>
        <taxon>Eukaryota</taxon>
        <taxon>Metazoa</taxon>
        <taxon>Ecdysozoa</taxon>
        <taxon>Nematoda</taxon>
        <taxon>Chromadorea</taxon>
        <taxon>Rhabditida</taxon>
        <taxon>Rhabditina</taxon>
        <taxon>Rhabditomorpha</taxon>
        <taxon>Rhabditoidea</taxon>
        <taxon>Rhabditidae</taxon>
        <taxon>Peloderinae</taxon>
        <taxon>Caenorhabditis</taxon>
    </lineage>
</organism>